<feature type="transmembrane region" description="Helical" evidence="2">
    <location>
        <begin position="159"/>
        <end position="174"/>
    </location>
</feature>
<evidence type="ECO:0000313" key="3">
    <source>
        <dbReference type="EMBL" id="KAL2799879.1"/>
    </source>
</evidence>
<feature type="transmembrane region" description="Helical" evidence="2">
    <location>
        <begin position="122"/>
        <end position="144"/>
    </location>
</feature>
<protein>
    <submittedName>
        <fullName evidence="3">Uncharacterized protein</fullName>
    </submittedName>
</protein>
<proteinExistence type="predicted"/>
<evidence type="ECO:0000256" key="1">
    <source>
        <dbReference type="SAM" id="MobiDB-lite"/>
    </source>
</evidence>
<keyword evidence="2" id="KW-0812">Transmembrane</keyword>
<dbReference type="Proteomes" id="UP001610563">
    <property type="component" value="Unassembled WGS sequence"/>
</dbReference>
<evidence type="ECO:0000313" key="4">
    <source>
        <dbReference type="Proteomes" id="UP001610563"/>
    </source>
</evidence>
<accession>A0ABR4GLF8</accession>
<keyword evidence="4" id="KW-1185">Reference proteome</keyword>
<dbReference type="EMBL" id="JBFTWV010000006">
    <property type="protein sequence ID" value="KAL2799879.1"/>
    <property type="molecule type" value="Genomic_DNA"/>
</dbReference>
<comment type="caution">
    <text evidence="3">The sequence shown here is derived from an EMBL/GenBank/DDBJ whole genome shotgun (WGS) entry which is preliminary data.</text>
</comment>
<reference evidence="3 4" key="1">
    <citation type="submission" date="2024-07" db="EMBL/GenBank/DDBJ databases">
        <title>Section-level genome sequencing and comparative genomics of Aspergillus sections Usti and Cavernicolus.</title>
        <authorList>
            <consortium name="Lawrence Berkeley National Laboratory"/>
            <person name="Nybo J.L."/>
            <person name="Vesth T.C."/>
            <person name="Theobald S."/>
            <person name="Frisvad J.C."/>
            <person name="Larsen T.O."/>
            <person name="Kjaerboelling I."/>
            <person name="Rothschild-Mancinelli K."/>
            <person name="Lyhne E.K."/>
            <person name="Kogle M.E."/>
            <person name="Barry K."/>
            <person name="Clum A."/>
            <person name="Na H."/>
            <person name="Ledsgaard L."/>
            <person name="Lin J."/>
            <person name="Lipzen A."/>
            <person name="Kuo A."/>
            <person name="Riley R."/>
            <person name="Mondo S."/>
            <person name="Labutti K."/>
            <person name="Haridas S."/>
            <person name="Pangalinan J."/>
            <person name="Salamov A.A."/>
            <person name="Simmons B.A."/>
            <person name="Magnuson J.K."/>
            <person name="Chen J."/>
            <person name="Drula E."/>
            <person name="Henrissat B."/>
            <person name="Wiebenga A."/>
            <person name="Lubbers R.J."/>
            <person name="Gomes A.C."/>
            <person name="Makela M.R."/>
            <person name="Stajich J."/>
            <person name="Grigoriev I.V."/>
            <person name="Mortensen U.H."/>
            <person name="De Vries R.P."/>
            <person name="Baker S.E."/>
            <person name="Andersen M.R."/>
        </authorList>
    </citation>
    <scope>NUCLEOTIDE SEQUENCE [LARGE SCALE GENOMIC DNA]</scope>
    <source>
        <strain evidence="3 4">CBS 209.92</strain>
    </source>
</reference>
<evidence type="ECO:0000256" key="2">
    <source>
        <dbReference type="SAM" id="Phobius"/>
    </source>
</evidence>
<keyword evidence="2" id="KW-0472">Membrane</keyword>
<sequence>MSSLPQIKTRELKTSSSTLLFIQTSVLHCSFLNNPYPLKAQPPNIQTPKTLKGPRLQLPLPMSQWKKTKHKRGTKRKSRNRGMHLAPSPNIMARLQGRRGQRPRRAGPPLTHALILQRFRALLIFSSIVVAVIWQIIIVFHHLAHISRFVRALNSRGDHIWFGVSSIFYGVFLVS</sequence>
<name>A0ABR4GLF8_9EURO</name>
<keyword evidence="2" id="KW-1133">Transmembrane helix</keyword>
<organism evidence="3 4">
    <name type="scientific">Aspergillus keveii</name>
    <dbReference type="NCBI Taxonomy" id="714993"/>
    <lineage>
        <taxon>Eukaryota</taxon>
        <taxon>Fungi</taxon>
        <taxon>Dikarya</taxon>
        <taxon>Ascomycota</taxon>
        <taxon>Pezizomycotina</taxon>
        <taxon>Eurotiomycetes</taxon>
        <taxon>Eurotiomycetidae</taxon>
        <taxon>Eurotiales</taxon>
        <taxon>Aspergillaceae</taxon>
        <taxon>Aspergillus</taxon>
        <taxon>Aspergillus subgen. Nidulantes</taxon>
    </lineage>
</organism>
<feature type="compositionally biased region" description="Basic residues" evidence="1">
    <location>
        <begin position="66"/>
        <end position="82"/>
    </location>
</feature>
<feature type="region of interest" description="Disordered" evidence="1">
    <location>
        <begin position="64"/>
        <end position="86"/>
    </location>
</feature>
<gene>
    <name evidence="3" type="ORF">BJX66DRAFT_292872</name>
</gene>